<dbReference type="EMBL" id="AXCN02000570">
    <property type="status" value="NOT_ANNOTATED_CDS"/>
    <property type="molecule type" value="Genomic_DNA"/>
</dbReference>
<reference evidence="3" key="1">
    <citation type="submission" date="2014-01" db="EMBL/GenBank/DDBJ databases">
        <title>The Genome Sequence of Anopheles farauti FAR1 (V2).</title>
        <authorList>
            <consortium name="The Broad Institute Genomics Platform"/>
            <person name="Neafsey D.E."/>
            <person name="Besansky N."/>
            <person name="Howell P."/>
            <person name="Walton C."/>
            <person name="Young S.K."/>
            <person name="Zeng Q."/>
            <person name="Gargeya S."/>
            <person name="Fitzgerald M."/>
            <person name="Haas B."/>
            <person name="Abouelleil A."/>
            <person name="Allen A.W."/>
            <person name="Alvarado L."/>
            <person name="Arachchi H.M."/>
            <person name="Berlin A.M."/>
            <person name="Chapman S.B."/>
            <person name="Gainer-Dewar J."/>
            <person name="Goldberg J."/>
            <person name="Griggs A."/>
            <person name="Gujja S."/>
            <person name="Hansen M."/>
            <person name="Howarth C."/>
            <person name="Imamovic A."/>
            <person name="Ireland A."/>
            <person name="Larimer J."/>
            <person name="McCowan C."/>
            <person name="Murphy C."/>
            <person name="Pearson M."/>
            <person name="Poon T.W."/>
            <person name="Priest M."/>
            <person name="Roberts A."/>
            <person name="Saif S."/>
            <person name="Shea T."/>
            <person name="Sisk P."/>
            <person name="Sykes S."/>
            <person name="Wortman J."/>
            <person name="Nusbaum C."/>
            <person name="Birren B."/>
        </authorList>
    </citation>
    <scope>NUCLEOTIDE SEQUENCE [LARGE SCALE GENOMIC DNA]</scope>
    <source>
        <strain evidence="3">FAR1</strain>
    </source>
</reference>
<dbReference type="Proteomes" id="UP000075886">
    <property type="component" value="Unassembled WGS sequence"/>
</dbReference>
<keyword evidence="3" id="KW-1185">Reference proteome</keyword>
<dbReference type="EnsemblMetazoa" id="AFAF015782-RA">
    <property type="protein sequence ID" value="AFAF015782-PA"/>
    <property type="gene ID" value="AFAF015782"/>
</dbReference>
<evidence type="ECO:0000313" key="3">
    <source>
        <dbReference type="Proteomes" id="UP000075886"/>
    </source>
</evidence>
<feature type="compositionally biased region" description="Acidic residues" evidence="1">
    <location>
        <begin position="62"/>
        <end position="74"/>
    </location>
</feature>
<feature type="region of interest" description="Disordered" evidence="1">
    <location>
        <begin position="52"/>
        <end position="92"/>
    </location>
</feature>
<organism evidence="2 3">
    <name type="scientific">Anopheles farauti</name>
    <dbReference type="NCBI Taxonomy" id="69004"/>
    <lineage>
        <taxon>Eukaryota</taxon>
        <taxon>Metazoa</taxon>
        <taxon>Ecdysozoa</taxon>
        <taxon>Arthropoda</taxon>
        <taxon>Hexapoda</taxon>
        <taxon>Insecta</taxon>
        <taxon>Pterygota</taxon>
        <taxon>Neoptera</taxon>
        <taxon>Endopterygota</taxon>
        <taxon>Diptera</taxon>
        <taxon>Nematocera</taxon>
        <taxon>Culicoidea</taxon>
        <taxon>Culicidae</taxon>
        <taxon>Anophelinae</taxon>
        <taxon>Anopheles</taxon>
    </lineage>
</organism>
<protein>
    <submittedName>
        <fullName evidence="2">Uncharacterized protein</fullName>
    </submittedName>
</protein>
<accession>A0A182QS60</accession>
<name>A0A182QS60_9DIPT</name>
<proteinExistence type="predicted"/>
<dbReference type="VEuPathDB" id="VectorBase:AFAF015782"/>
<evidence type="ECO:0000313" key="2">
    <source>
        <dbReference type="EnsemblMetazoa" id="AFAF015782-PA"/>
    </source>
</evidence>
<dbReference type="AlphaFoldDB" id="A0A182QS60"/>
<reference evidence="2" key="2">
    <citation type="submission" date="2020-05" db="UniProtKB">
        <authorList>
            <consortium name="EnsemblMetazoa"/>
        </authorList>
    </citation>
    <scope>IDENTIFICATION</scope>
    <source>
        <strain evidence="2">FAR1</strain>
    </source>
</reference>
<sequence length="116" mass="12694">MRVSTVRRLLLRRRNSWASTCGSSVRSVDSGGFGLGGTIVLCARRFKAATTKHRVGANGGSDNDEEEADGDDAGNDTYIERPKLSGRRRRHNSCSAKIIAISRQPKHFTAFIMALD</sequence>
<evidence type="ECO:0000256" key="1">
    <source>
        <dbReference type="SAM" id="MobiDB-lite"/>
    </source>
</evidence>